<feature type="region of interest" description="Disordered" evidence="1">
    <location>
        <begin position="446"/>
        <end position="557"/>
    </location>
</feature>
<dbReference type="AlphaFoldDB" id="K1WHY0"/>
<dbReference type="STRING" id="1072389.K1WHY0"/>
<evidence type="ECO:0000256" key="1">
    <source>
        <dbReference type="SAM" id="MobiDB-lite"/>
    </source>
</evidence>
<dbReference type="Proteomes" id="UP000006753">
    <property type="component" value="Unassembled WGS sequence"/>
</dbReference>
<reference evidence="2 3" key="1">
    <citation type="journal article" date="2012" name="BMC Genomics">
        <title>Sequencing the genome of Marssonina brunnea reveals fungus-poplar co-evolution.</title>
        <authorList>
            <person name="Zhu S."/>
            <person name="Cao Y.-Z."/>
            <person name="Jiang C."/>
            <person name="Tan B.-Y."/>
            <person name="Wang Z."/>
            <person name="Feng S."/>
            <person name="Zhang L."/>
            <person name="Su X.-H."/>
            <person name="Brejova B."/>
            <person name="Vinar T."/>
            <person name="Xu M."/>
            <person name="Wang M.-X."/>
            <person name="Zhang S.-G."/>
            <person name="Huang M.-R."/>
            <person name="Wu R."/>
            <person name="Zhou Y."/>
        </authorList>
    </citation>
    <scope>NUCLEOTIDE SEQUENCE [LARGE SCALE GENOMIC DNA]</scope>
    <source>
        <strain evidence="2 3">MB_m1</strain>
    </source>
</reference>
<feature type="compositionally biased region" description="Polar residues" evidence="1">
    <location>
        <begin position="338"/>
        <end position="349"/>
    </location>
</feature>
<dbReference type="InParanoid" id="K1WHY0"/>
<dbReference type="EMBL" id="JH921457">
    <property type="protein sequence ID" value="EKD12476.1"/>
    <property type="molecule type" value="Genomic_DNA"/>
</dbReference>
<feature type="compositionally biased region" description="Basic and acidic residues" evidence="1">
    <location>
        <begin position="82"/>
        <end position="103"/>
    </location>
</feature>
<dbReference type="OMA" id="LEDIWIC"/>
<dbReference type="OrthoDB" id="4174342at2759"/>
<feature type="compositionally biased region" description="Acidic residues" evidence="1">
    <location>
        <begin position="507"/>
        <end position="519"/>
    </location>
</feature>
<organism evidence="2 3">
    <name type="scientific">Marssonina brunnea f. sp. multigermtubi (strain MB_m1)</name>
    <name type="common">Marssonina leaf spot fungus</name>
    <dbReference type="NCBI Taxonomy" id="1072389"/>
    <lineage>
        <taxon>Eukaryota</taxon>
        <taxon>Fungi</taxon>
        <taxon>Dikarya</taxon>
        <taxon>Ascomycota</taxon>
        <taxon>Pezizomycotina</taxon>
        <taxon>Leotiomycetes</taxon>
        <taxon>Helotiales</taxon>
        <taxon>Drepanopezizaceae</taxon>
        <taxon>Drepanopeziza</taxon>
    </lineage>
</organism>
<accession>K1WHY0</accession>
<feature type="compositionally biased region" description="Basic and acidic residues" evidence="1">
    <location>
        <begin position="446"/>
        <end position="462"/>
    </location>
</feature>
<feature type="compositionally biased region" description="Low complexity" evidence="1">
    <location>
        <begin position="473"/>
        <end position="497"/>
    </location>
</feature>
<dbReference type="eggNOG" id="ENOG502S317">
    <property type="taxonomic scope" value="Eukaryota"/>
</dbReference>
<feature type="compositionally biased region" description="Polar residues" evidence="1">
    <location>
        <begin position="241"/>
        <end position="266"/>
    </location>
</feature>
<gene>
    <name evidence="2" type="ORF">MBM_09342</name>
</gene>
<dbReference type="KEGG" id="mbe:MBM_09342"/>
<protein>
    <submittedName>
        <fullName evidence="2">Uncharacterized protein</fullName>
    </submittedName>
</protein>
<evidence type="ECO:0000313" key="3">
    <source>
        <dbReference type="Proteomes" id="UP000006753"/>
    </source>
</evidence>
<feature type="compositionally biased region" description="Basic residues" evidence="1">
    <location>
        <begin position="463"/>
        <end position="472"/>
    </location>
</feature>
<dbReference type="HOGENOM" id="CLU_017965_0_1_1"/>
<proteinExistence type="predicted"/>
<feature type="compositionally biased region" description="Pro residues" evidence="1">
    <location>
        <begin position="521"/>
        <end position="530"/>
    </location>
</feature>
<feature type="region of interest" description="Disordered" evidence="1">
    <location>
        <begin position="1"/>
        <end position="413"/>
    </location>
</feature>
<feature type="compositionally biased region" description="Polar residues" evidence="1">
    <location>
        <begin position="284"/>
        <end position="317"/>
    </location>
</feature>
<evidence type="ECO:0000313" key="2">
    <source>
        <dbReference type="EMBL" id="EKD12476.1"/>
    </source>
</evidence>
<sequence>MAASVMGYSPNSPRDTSPDATSPYPDRPIRPLPKRRLRERLSPDVAHTIKYPPTPKTTTPLFYHPYGIREEAGSNGFVESQHPSERERADEIERNYVSRRNGEQLDSEEDEAEAGYRSRVYSRHSADNTGRSFRYVQKPDSKHPNPRPHPPGSAASSADGYDSFENTNNKKKRKIPTPGDSNLNGVHLSNDVVGVAGPEDLGEDAGVGSYQVLSNGQGISGPGRGRYGRVRNGRSPLRNLSDASSNWGNGRTTKQRQPQWSPSTESPGIISRSIANANADRTPITPSRGQESFSLLQQEASKKSSPASAQFTFTCDSQVPAPVAWPGPSSVSPSPAARTSTHATQTSPNMPAGHGPNTAASAKQGPAASQHAPNGQKQAPPKKNRRRTGKEYLLAARQRRHQQELQNYHHPPSPQEIWICEFCEYERIFGTPPEALIRQYEIKDRRVRKQEAERRRLLEKAKMKGRKGKKGNKAAPKATAPTQDQQAQHHQPAAMNQSQSQGTQSEEYYEDEYEDEYAQDDPPPPSPVAPPSIRQMEVQPDPPRTSIHPGVHSRTAT</sequence>
<keyword evidence="3" id="KW-1185">Reference proteome</keyword>
<feature type="compositionally biased region" description="Polar residues" evidence="1">
    <location>
        <begin position="9"/>
        <end position="20"/>
    </location>
</feature>
<feature type="compositionally biased region" description="Low complexity" evidence="1">
    <location>
        <begin position="319"/>
        <end position="337"/>
    </location>
</feature>
<name>K1WHY0_MARBU</name>
<dbReference type="GeneID" id="18765277"/>